<organism evidence="1 2">
    <name type="scientific">Corchorus capsularis</name>
    <name type="common">Jute</name>
    <dbReference type="NCBI Taxonomy" id="210143"/>
    <lineage>
        <taxon>Eukaryota</taxon>
        <taxon>Viridiplantae</taxon>
        <taxon>Streptophyta</taxon>
        <taxon>Embryophyta</taxon>
        <taxon>Tracheophyta</taxon>
        <taxon>Spermatophyta</taxon>
        <taxon>Magnoliopsida</taxon>
        <taxon>eudicotyledons</taxon>
        <taxon>Gunneridae</taxon>
        <taxon>Pentapetalae</taxon>
        <taxon>rosids</taxon>
        <taxon>malvids</taxon>
        <taxon>Malvales</taxon>
        <taxon>Malvaceae</taxon>
        <taxon>Grewioideae</taxon>
        <taxon>Apeibeae</taxon>
        <taxon>Corchorus</taxon>
    </lineage>
</organism>
<proteinExistence type="predicted"/>
<dbReference type="Gramene" id="OMO79199">
    <property type="protein sequence ID" value="OMO79199"/>
    <property type="gene ID" value="CCACVL1_13852"/>
</dbReference>
<comment type="caution">
    <text evidence="1">The sequence shown here is derived from an EMBL/GenBank/DDBJ whole genome shotgun (WGS) entry which is preliminary data.</text>
</comment>
<name>A0A1R3I9F8_COCAP</name>
<gene>
    <name evidence="1" type="ORF">CCACVL1_13852</name>
</gene>
<evidence type="ECO:0000313" key="2">
    <source>
        <dbReference type="Proteomes" id="UP000188268"/>
    </source>
</evidence>
<evidence type="ECO:0000313" key="1">
    <source>
        <dbReference type="EMBL" id="OMO79199.1"/>
    </source>
</evidence>
<reference evidence="1 2" key="1">
    <citation type="submission" date="2013-09" db="EMBL/GenBank/DDBJ databases">
        <title>Corchorus capsularis genome sequencing.</title>
        <authorList>
            <person name="Alam M."/>
            <person name="Haque M.S."/>
            <person name="Islam M.S."/>
            <person name="Emdad E.M."/>
            <person name="Islam M.M."/>
            <person name="Ahmed B."/>
            <person name="Halim A."/>
            <person name="Hossen Q.M.M."/>
            <person name="Hossain M.Z."/>
            <person name="Ahmed R."/>
            <person name="Khan M.M."/>
            <person name="Islam R."/>
            <person name="Rashid M.M."/>
            <person name="Khan S.A."/>
            <person name="Rahman M.S."/>
            <person name="Alam M."/>
        </authorList>
    </citation>
    <scope>NUCLEOTIDE SEQUENCE [LARGE SCALE GENOMIC DNA]</scope>
    <source>
        <strain evidence="2">cv. CVL-1</strain>
        <tissue evidence="1">Whole seedling</tissue>
    </source>
</reference>
<protein>
    <submittedName>
        <fullName evidence="1">Uncharacterized protein</fullName>
    </submittedName>
</protein>
<sequence>MGAGVYAKRRLEREGKNFEGSFYSRFAAAFSYIETHPALQKLIT</sequence>
<dbReference type="EMBL" id="AWWV01010448">
    <property type="protein sequence ID" value="OMO79199.1"/>
    <property type="molecule type" value="Genomic_DNA"/>
</dbReference>
<keyword evidence="2" id="KW-1185">Reference proteome</keyword>
<dbReference type="AlphaFoldDB" id="A0A1R3I9F8"/>
<dbReference type="Proteomes" id="UP000188268">
    <property type="component" value="Unassembled WGS sequence"/>
</dbReference>
<accession>A0A1R3I9F8</accession>